<dbReference type="CDD" id="cd00082">
    <property type="entry name" value="HisKA"/>
    <property type="match status" value="1"/>
</dbReference>
<dbReference type="InterPro" id="IPR013655">
    <property type="entry name" value="PAS_fold_3"/>
</dbReference>
<dbReference type="GO" id="GO:0000155">
    <property type="term" value="F:phosphorelay sensor kinase activity"/>
    <property type="evidence" value="ECO:0007669"/>
    <property type="project" value="InterPro"/>
</dbReference>
<comment type="catalytic activity">
    <reaction evidence="1">
        <text>ATP + protein L-histidine = ADP + protein N-phospho-L-histidine.</text>
        <dbReference type="EC" id="2.7.13.3"/>
    </reaction>
</comment>
<dbReference type="Proteomes" id="UP000029736">
    <property type="component" value="Unassembled WGS sequence"/>
</dbReference>
<dbReference type="Gene3D" id="3.30.565.10">
    <property type="entry name" value="Histidine kinase-like ATPase, C-terminal domain"/>
    <property type="match status" value="1"/>
</dbReference>
<dbReference type="InterPro" id="IPR036097">
    <property type="entry name" value="HisK_dim/P_sf"/>
</dbReference>
<feature type="domain" description="Histidine kinase" evidence="7">
    <location>
        <begin position="315"/>
        <end position="535"/>
    </location>
</feature>
<sequence length="669" mass="75912">MVMSNNNTRILVIEDSESDITLLEALLKEANYKHTLFTSDSLSEGLEKLWECSPDIVLLDLNLLDVTGFKTLQQFREKAPNTPVIVMTGYKNEIMGIQSVRAGAQDFLVKGTFDHRLLVKTINYSLQRFATQSKLQKKADDLSKNEERTRRALKIARFGRWEMNMVDTSMHWDDEIFRFFGFQPGSFLPSLSEYLKYVHVNDRAEVEQFFEEAMSDGKPHTINHRIVIDNKKVRHVQVNAQVSYVEKDSQMMLLGSIQDVSNHAPEPSPPQPAPDSGPGPDPEEPPKPDKENSQQTPDHKSDSPAHENPKVLFSDFSYNLRTPIASVINFIYLLEETTLQDQQKEYIRGIKSSLEDLSFALNNWINLSTLRTEQVNLNYSEIQVTNMLKTVLDISKIRAEKSGSDLALDVSQKLPDTIISDPQRLTQLIYNALELAVNFTVPDAQTRLSLGVRGSRNTNLELLVRCMFQSDDFNFEEAKEMIEDEDIIKDHSVEASRMLPLVIAKQLTAIMGGQLKPVRKTSQKFEIKIELPIGTPEQQPRSLPETPTAPLRILLVEDHDLHRLATKRMLTNWSDKVTVDVAVNGLEGVKMASRNDYDIILMDLEMPVLNGIQATIKIRSQSNTPIIALTANESKQEQERCQSIGINDYVVKPVKPEGLFKRVLQQVIP</sequence>
<keyword evidence="4" id="KW-0902">Two-component regulatory system</keyword>
<dbReference type="SMART" id="SM00448">
    <property type="entry name" value="REC"/>
    <property type="match status" value="2"/>
</dbReference>
<dbReference type="SUPFAM" id="SSF55785">
    <property type="entry name" value="PYP-like sensor domain (PAS domain)"/>
    <property type="match status" value="1"/>
</dbReference>
<evidence type="ECO:0000256" key="6">
    <source>
        <dbReference type="SAM" id="MobiDB-lite"/>
    </source>
</evidence>
<evidence type="ECO:0000259" key="8">
    <source>
        <dbReference type="PROSITE" id="PS50110"/>
    </source>
</evidence>
<dbReference type="InterPro" id="IPR035965">
    <property type="entry name" value="PAS-like_dom_sf"/>
</dbReference>
<dbReference type="InterPro" id="IPR003661">
    <property type="entry name" value="HisK_dim/P_dom"/>
</dbReference>
<dbReference type="PANTHER" id="PTHR45339">
    <property type="entry name" value="HYBRID SIGNAL TRANSDUCTION HISTIDINE KINASE J"/>
    <property type="match status" value="1"/>
</dbReference>
<accession>A0A098S525</accession>
<dbReference type="CDD" id="cd00130">
    <property type="entry name" value="PAS"/>
    <property type="match status" value="1"/>
</dbReference>
<proteinExistence type="predicted"/>
<name>A0A098S525_9BACT</name>
<dbReference type="EC" id="2.7.13.3" evidence="2"/>
<dbReference type="SUPFAM" id="SSF52172">
    <property type="entry name" value="CheY-like"/>
    <property type="match status" value="2"/>
</dbReference>
<dbReference type="InterPro" id="IPR005467">
    <property type="entry name" value="His_kinase_dom"/>
</dbReference>
<dbReference type="InterPro" id="IPR001789">
    <property type="entry name" value="Sig_transdc_resp-reg_receiver"/>
</dbReference>
<dbReference type="PROSITE" id="PS50112">
    <property type="entry name" value="PAS"/>
    <property type="match status" value="1"/>
</dbReference>
<dbReference type="Pfam" id="PF00512">
    <property type="entry name" value="HisKA"/>
    <property type="match status" value="1"/>
</dbReference>
<keyword evidence="3 5" id="KW-0597">Phosphoprotein</keyword>
<dbReference type="STRING" id="1524460.IX84_17655"/>
<dbReference type="InterPro" id="IPR000014">
    <property type="entry name" value="PAS"/>
</dbReference>
<evidence type="ECO:0000256" key="1">
    <source>
        <dbReference type="ARBA" id="ARBA00000085"/>
    </source>
</evidence>
<feature type="domain" description="PAS" evidence="9">
    <location>
        <begin position="145"/>
        <end position="217"/>
    </location>
</feature>
<dbReference type="Gene3D" id="3.40.50.2300">
    <property type="match status" value="2"/>
</dbReference>
<dbReference type="Gene3D" id="3.30.450.20">
    <property type="entry name" value="PAS domain"/>
    <property type="match status" value="1"/>
</dbReference>
<feature type="modified residue" description="4-aspartylphosphate" evidence="5">
    <location>
        <position position="603"/>
    </location>
</feature>
<dbReference type="PROSITE" id="PS50109">
    <property type="entry name" value="HIS_KIN"/>
    <property type="match status" value="1"/>
</dbReference>
<evidence type="ECO:0000256" key="5">
    <source>
        <dbReference type="PROSITE-ProRule" id="PRU00169"/>
    </source>
</evidence>
<dbReference type="EMBL" id="JPOS01000039">
    <property type="protein sequence ID" value="KGE86883.1"/>
    <property type="molecule type" value="Genomic_DNA"/>
</dbReference>
<dbReference type="PROSITE" id="PS50110">
    <property type="entry name" value="RESPONSE_REGULATORY"/>
    <property type="match status" value="2"/>
</dbReference>
<keyword evidence="11" id="KW-1185">Reference proteome</keyword>
<dbReference type="CDD" id="cd17546">
    <property type="entry name" value="REC_hyHK_CKI1_RcsC-like"/>
    <property type="match status" value="1"/>
</dbReference>
<evidence type="ECO:0000259" key="7">
    <source>
        <dbReference type="PROSITE" id="PS50109"/>
    </source>
</evidence>
<reference evidence="10 11" key="1">
    <citation type="journal article" date="2014" name="Int. J. Syst. Evol. Microbiol.">
        <title>Phaeodactylibacter xiamenensis gen. nov., sp. nov., a member of the family Saprospiraceae isolated from the marine alga Phaeodactylum tricornutum.</title>
        <authorList>
            <person name="Chen Z.Jr."/>
            <person name="Lei X."/>
            <person name="Lai Q."/>
            <person name="Li Y."/>
            <person name="Zhang B."/>
            <person name="Zhang J."/>
            <person name="Zhang H."/>
            <person name="Yang L."/>
            <person name="Zheng W."/>
            <person name="Tian Y."/>
            <person name="Yu Z."/>
            <person name="Xu H.Jr."/>
            <person name="Zheng T."/>
        </authorList>
    </citation>
    <scope>NUCLEOTIDE SEQUENCE [LARGE SCALE GENOMIC DNA]</scope>
    <source>
        <strain evidence="10 11">KD52</strain>
    </source>
</reference>
<dbReference type="Pfam" id="PF00072">
    <property type="entry name" value="Response_reg"/>
    <property type="match status" value="2"/>
</dbReference>
<dbReference type="InterPro" id="IPR036890">
    <property type="entry name" value="HATPase_C_sf"/>
</dbReference>
<organism evidence="10 11">
    <name type="scientific">Phaeodactylibacter xiamenensis</name>
    <dbReference type="NCBI Taxonomy" id="1524460"/>
    <lineage>
        <taxon>Bacteria</taxon>
        <taxon>Pseudomonadati</taxon>
        <taxon>Bacteroidota</taxon>
        <taxon>Saprospiria</taxon>
        <taxon>Saprospirales</taxon>
        <taxon>Haliscomenobacteraceae</taxon>
        <taxon>Phaeodactylibacter</taxon>
    </lineage>
</organism>
<evidence type="ECO:0000256" key="3">
    <source>
        <dbReference type="ARBA" id="ARBA00022553"/>
    </source>
</evidence>
<feature type="domain" description="Response regulatory" evidence="8">
    <location>
        <begin position="9"/>
        <end position="125"/>
    </location>
</feature>
<evidence type="ECO:0000313" key="11">
    <source>
        <dbReference type="Proteomes" id="UP000029736"/>
    </source>
</evidence>
<feature type="region of interest" description="Disordered" evidence="6">
    <location>
        <begin position="260"/>
        <end position="308"/>
    </location>
</feature>
<evidence type="ECO:0000313" key="10">
    <source>
        <dbReference type="EMBL" id="KGE86883.1"/>
    </source>
</evidence>
<comment type="caution">
    <text evidence="10">The sequence shown here is derived from an EMBL/GenBank/DDBJ whole genome shotgun (WGS) entry which is preliminary data.</text>
</comment>
<dbReference type="CDD" id="cd00156">
    <property type="entry name" value="REC"/>
    <property type="match status" value="1"/>
</dbReference>
<dbReference type="AlphaFoldDB" id="A0A098S525"/>
<protein>
    <recommendedName>
        <fullName evidence="2">histidine kinase</fullName>
        <ecNumber evidence="2">2.7.13.3</ecNumber>
    </recommendedName>
</protein>
<evidence type="ECO:0000256" key="4">
    <source>
        <dbReference type="ARBA" id="ARBA00023012"/>
    </source>
</evidence>
<dbReference type="Pfam" id="PF08447">
    <property type="entry name" value="PAS_3"/>
    <property type="match status" value="1"/>
</dbReference>
<evidence type="ECO:0000259" key="9">
    <source>
        <dbReference type="PROSITE" id="PS50112"/>
    </source>
</evidence>
<feature type="modified residue" description="4-aspartylphosphate" evidence="5">
    <location>
        <position position="60"/>
    </location>
</feature>
<feature type="compositionally biased region" description="Basic and acidic residues" evidence="6">
    <location>
        <begin position="284"/>
        <end position="308"/>
    </location>
</feature>
<dbReference type="PANTHER" id="PTHR45339:SF1">
    <property type="entry name" value="HYBRID SIGNAL TRANSDUCTION HISTIDINE KINASE J"/>
    <property type="match status" value="1"/>
</dbReference>
<feature type="domain" description="Response regulatory" evidence="8">
    <location>
        <begin position="552"/>
        <end position="667"/>
    </location>
</feature>
<dbReference type="Gene3D" id="1.10.287.130">
    <property type="match status" value="1"/>
</dbReference>
<evidence type="ECO:0000256" key="2">
    <source>
        <dbReference type="ARBA" id="ARBA00012438"/>
    </source>
</evidence>
<dbReference type="SUPFAM" id="SSF55874">
    <property type="entry name" value="ATPase domain of HSP90 chaperone/DNA topoisomerase II/histidine kinase"/>
    <property type="match status" value="1"/>
</dbReference>
<gene>
    <name evidence="10" type="ORF">IX84_17655</name>
</gene>
<dbReference type="InterPro" id="IPR011006">
    <property type="entry name" value="CheY-like_superfamily"/>
</dbReference>
<feature type="compositionally biased region" description="Pro residues" evidence="6">
    <location>
        <begin position="266"/>
        <end position="280"/>
    </location>
</feature>
<dbReference type="SUPFAM" id="SSF47384">
    <property type="entry name" value="Homodimeric domain of signal transducing histidine kinase"/>
    <property type="match status" value="1"/>
</dbReference>